<dbReference type="AlphaFoldDB" id="A0A075AGA4"/>
<accession>A0A075AGA4</accession>
<proteinExistence type="predicted"/>
<reference evidence="1 2" key="1">
    <citation type="submission" date="2013-11" db="EMBL/GenBank/DDBJ databases">
        <title>Opisthorchis viverrini - life in the bile duct.</title>
        <authorList>
            <person name="Young N.D."/>
            <person name="Nagarajan N."/>
            <person name="Lin S.J."/>
            <person name="Korhonen P.K."/>
            <person name="Jex A.R."/>
            <person name="Hall R.S."/>
            <person name="Safavi-Hemami H."/>
            <person name="Kaewkong W."/>
            <person name="Bertrand D."/>
            <person name="Gao S."/>
            <person name="Seet Q."/>
            <person name="Wongkham S."/>
            <person name="Teh B.T."/>
            <person name="Wongkham C."/>
            <person name="Intapan P.M."/>
            <person name="Maleewong W."/>
            <person name="Yang X."/>
            <person name="Hu M."/>
            <person name="Wang Z."/>
            <person name="Hofmann A."/>
            <person name="Sternberg P.W."/>
            <person name="Tan P."/>
            <person name="Wang J."/>
            <person name="Gasser R.B."/>
        </authorList>
    </citation>
    <scope>NUCLEOTIDE SEQUENCE [LARGE SCALE GENOMIC DNA]</scope>
</reference>
<dbReference type="GeneID" id="20318785"/>
<dbReference type="KEGG" id="ovi:T265_04603"/>
<evidence type="ECO:0000313" key="2">
    <source>
        <dbReference type="Proteomes" id="UP000054324"/>
    </source>
</evidence>
<gene>
    <name evidence="1" type="ORF">T265_04603</name>
</gene>
<organism evidence="1 2">
    <name type="scientific">Opisthorchis viverrini</name>
    <name type="common">Southeast Asian liver fluke</name>
    <dbReference type="NCBI Taxonomy" id="6198"/>
    <lineage>
        <taxon>Eukaryota</taxon>
        <taxon>Metazoa</taxon>
        <taxon>Spiralia</taxon>
        <taxon>Lophotrochozoa</taxon>
        <taxon>Platyhelminthes</taxon>
        <taxon>Trematoda</taxon>
        <taxon>Digenea</taxon>
        <taxon>Opisthorchiida</taxon>
        <taxon>Opisthorchiata</taxon>
        <taxon>Opisthorchiidae</taxon>
        <taxon>Opisthorchis</taxon>
    </lineage>
</organism>
<protein>
    <submittedName>
        <fullName evidence="1">Uncharacterized protein</fullName>
    </submittedName>
</protein>
<evidence type="ECO:0000313" key="1">
    <source>
        <dbReference type="EMBL" id="KER28554.1"/>
    </source>
</evidence>
<keyword evidence="2" id="KW-1185">Reference proteome</keyword>
<dbReference type="Proteomes" id="UP000054324">
    <property type="component" value="Unassembled WGS sequence"/>
</dbReference>
<dbReference type="EMBL" id="KL596696">
    <property type="protein sequence ID" value="KER28554.1"/>
    <property type="molecule type" value="Genomic_DNA"/>
</dbReference>
<dbReference type="RefSeq" id="XP_009167649.1">
    <property type="nucleotide sequence ID" value="XM_009169385.1"/>
</dbReference>
<dbReference type="CTD" id="20318785"/>
<name>A0A075AGA4_OPIVI</name>
<sequence>MISPQELKNPGESICLTPQQISLLADERYKGVVVQKDPNGAVLLEAHNLGMLNSTGSTTSVYGHSKYR</sequence>